<evidence type="ECO:0000313" key="3">
    <source>
        <dbReference type="Proteomes" id="UP001292094"/>
    </source>
</evidence>
<gene>
    <name evidence="2" type="ORF">Pmani_035771</name>
</gene>
<feature type="compositionally biased region" description="Basic and acidic residues" evidence="1">
    <location>
        <begin position="17"/>
        <end position="28"/>
    </location>
</feature>
<evidence type="ECO:0000256" key="1">
    <source>
        <dbReference type="SAM" id="MobiDB-lite"/>
    </source>
</evidence>
<dbReference type="Proteomes" id="UP001292094">
    <property type="component" value="Unassembled WGS sequence"/>
</dbReference>
<feature type="compositionally biased region" description="Basic and acidic residues" evidence="1">
    <location>
        <begin position="38"/>
        <end position="49"/>
    </location>
</feature>
<proteinExistence type="predicted"/>
<dbReference type="EMBL" id="JAWZYT010005161">
    <property type="protein sequence ID" value="KAK4291396.1"/>
    <property type="molecule type" value="Genomic_DNA"/>
</dbReference>
<organism evidence="2 3">
    <name type="scientific">Petrolisthes manimaculis</name>
    <dbReference type="NCBI Taxonomy" id="1843537"/>
    <lineage>
        <taxon>Eukaryota</taxon>
        <taxon>Metazoa</taxon>
        <taxon>Ecdysozoa</taxon>
        <taxon>Arthropoda</taxon>
        <taxon>Crustacea</taxon>
        <taxon>Multicrustacea</taxon>
        <taxon>Malacostraca</taxon>
        <taxon>Eumalacostraca</taxon>
        <taxon>Eucarida</taxon>
        <taxon>Decapoda</taxon>
        <taxon>Pleocyemata</taxon>
        <taxon>Anomura</taxon>
        <taxon>Galatheoidea</taxon>
        <taxon>Porcellanidae</taxon>
        <taxon>Petrolisthes</taxon>
    </lineage>
</organism>
<sequence length="70" mass="7664">MPGADVRLRQLGGCGGGKDRGDKEGKKEEEEEEEEECGLERGKPTMDGHVDRQLFSVTGSALLKHGRRPN</sequence>
<name>A0AAE1TNC8_9EUCA</name>
<reference evidence="2" key="1">
    <citation type="submission" date="2023-11" db="EMBL/GenBank/DDBJ databases">
        <title>Genome assemblies of two species of porcelain crab, Petrolisthes cinctipes and Petrolisthes manimaculis (Anomura: Porcellanidae).</title>
        <authorList>
            <person name="Angst P."/>
        </authorList>
    </citation>
    <scope>NUCLEOTIDE SEQUENCE</scope>
    <source>
        <strain evidence="2">PB745_02</strain>
        <tissue evidence="2">Gill</tissue>
    </source>
</reference>
<dbReference type="AlphaFoldDB" id="A0AAE1TNC8"/>
<feature type="region of interest" description="Disordered" evidence="1">
    <location>
        <begin position="1"/>
        <end position="49"/>
    </location>
</feature>
<accession>A0AAE1TNC8</accession>
<comment type="caution">
    <text evidence="2">The sequence shown here is derived from an EMBL/GenBank/DDBJ whole genome shotgun (WGS) entry which is preliminary data.</text>
</comment>
<keyword evidence="3" id="KW-1185">Reference proteome</keyword>
<protein>
    <submittedName>
        <fullName evidence="2">Uncharacterized protein</fullName>
    </submittedName>
</protein>
<evidence type="ECO:0000313" key="2">
    <source>
        <dbReference type="EMBL" id="KAK4291396.1"/>
    </source>
</evidence>